<dbReference type="Pfam" id="PF00270">
    <property type="entry name" value="DEAD"/>
    <property type="match status" value="1"/>
</dbReference>
<dbReference type="Gene3D" id="3.40.50.300">
    <property type="entry name" value="P-loop containing nucleotide triphosphate hydrolases"/>
    <property type="match status" value="2"/>
</dbReference>
<gene>
    <name evidence="12" type="ORF">GACE_1293</name>
</gene>
<dbReference type="InterPro" id="IPR017170">
    <property type="entry name" value="Lhr-like"/>
</dbReference>
<keyword evidence="1" id="KW-0547">Nucleotide-binding</keyword>
<dbReference type="GO" id="GO:0016887">
    <property type="term" value="F:ATP hydrolysis activity"/>
    <property type="evidence" value="ECO:0007669"/>
    <property type="project" value="TreeGrafter"/>
</dbReference>
<dbReference type="SMART" id="SM00490">
    <property type="entry name" value="HELICc"/>
    <property type="match status" value="1"/>
</dbReference>
<dbReference type="InterPro" id="IPR045628">
    <property type="entry name" value="Lhr_WH_dom"/>
</dbReference>
<feature type="domain" description="Helicase ATP-binding" evidence="10">
    <location>
        <begin position="42"/>
        <end position="236"/>
    </location>
</feature>
<keyword evidence="8" id="KW-0413">Isomerase</keyword>
<evidence type="ECO:0000256" key="4">
    <source>
        <dbReference type="ARBA" id="ARBA00022806"/>
    </source>
</evidence>
<dbReference type="PIRSF" id="PIRSF037307">
    <property type="entry name" value="Lhr-like_helic_prd"/>
    <property type="match status" value="1"/>
</dbReference>
<evidence type="ECO:0000256" key="2">
    <source>
        <dbReference type="ARBA" id="ARBA00022763"/>
    </source>
</evidence>
<reference evidence="12 13" key="1">
    <citation type="journal article" date="2015" name="Appl. Environ. Microbiol.">
        <title>The Geoglobus acetivorans genome: Fe(III) reduction, acetate utilization, autotrophic growth, and degradation of aromatic compounds in a hyperthermophilic archaeon.</title>
        <authorList>
            <person name="Mardanov A.V."/>
            <person name="Slododkina G.B."/>
            <person name="Slobodkin A.I."/>
            <person name="Beletsky A.V."/>
            <person name="Gavrilov S.N."/>
            <person name="Kublanov I.V."/>
            <person name="Bonch-Osmolovskaya E.A."/>
            <person name="Skryabin K.G."/>
            <person name="Ravin N.V."/>
        </authorList>
    </citation>
    <scope>NUCLEOTIDE SEQUENCE [LARGE SCALE GENOMIC DNA]</scope>
    <source>
        <strain evidence="12 13">SBH6</strain>
    </source>
</reference>
<dbReference type="Proteomes" id="UP000030624">
    <property type="component" value="Chromosome"/>
</dbReference>
<protein>
    <submittedName>
        <fullName evidence="12">Helicase domain protein</fullName>
    </submittedName>
</protein>
<dbReference type="InterPro" id="IPR027417">
    <property type="entry name" value="P-loop_NTPase"/>
</dbReference>
<accession>A0A0A7GE98</accession>
<dbReference type="GO" id="GO:0005524">
    <property type="term" value="F:ATP binding"/>
    <property type="evidence" value="ECO:0007669"/>
    <property type="project" value="UniProtKB-KW"/>
</dbReference>
<evidence type="ECO:0000256" key="6">
    <source>
        <dbReference type="ARBA" id="ARBA00023125"/>
    </source>
</evidence>
<keyword evidence="5" id="KW-0067">ATP-binding</keyword>
<evidence type="ECO:0000256" key="5">
    <source>
        <dbReference type="ARBA" id="ARBA00022840"/>
    </source>
</evidence>
<dbReference type="InterPro" id="IPR014001">
    <property type="entry name" value="Helicase_ATP-bd"/>
</dbReference>
<dbReference type="PROSITE" id="PS51194">
    <property type="entry name" value="HELICASE_CTER"/>
    <property type="match status" value="1"/>
</dbReference>
<dbReference type="PANTHER" id="PTHR47962:SF6">
    <property type="entry name" value="LARGE HELICASE-RELATED PROTEIN"/>
    <property type="match status" value="1"/>
</dbReference>
<keyword evidence="4 12" id="KW-0347">Helicase</keyword>
<evidence type="ECO:0000256" key="9">
    <source>
        <dbReference type="ARBA" id="ARBA00093467"/>
    </source>
</evidence>
<dbReference type="EMBL" id="CP009552">
    <property type="protein sequence ID" value="AIY90334.1"/>
    <property type="molecule type" value="Genomic_DNA"/>
</dbReference>
<proteinExistence type="inferred from homology"/>
<evidence type="ECO:0000313" key="12">
    <source>
        <dbReference type="EMBL" id="AIY90334.1"/>
    </source>
</evidence>
<dbReference type="SMART" id="SM00487">
    <property type="entry name" value="DEXDc"/>
    <property type="match status" value="1"/>
</dbReference>
<dbReference type="CDD" id="cd18796">
    <property type="entry name" value="SF2_C_LHR"/>
    <property type="match status" value="1"/>
</dbReference>
<dbReference type="NCBIfam" id="NF010338">
    <property type="entry name" value="PRK13767.1"/>
    <property type="match status" value="1"/>
</dbReference>
<comment type="similarity">
    <text evidence="9">Belongs to the Lhr helicase family. Lhr-Core subfamily.</text>
</comment>
<dbReference type="RefSeq" id="WP_048092081.1">
    <property type="nucleotide sequence ID" value="NZ_CP009552.1"/>
</dbReference>
<dbReference type="KEGG" id="gac:GACE_1293"/>
<dbReference type="STRING" id="565033.GACE_1293"/>
<dbReference type="eggNOG" id="arCOG00557">
    <property type="taxonomic scope" value="Archaea"/>
</dbReference>
<dbReference type="InterPro" id="IPR001650">
    <property type="entry name" value="Helicase_C-like"/>
</dbReference>
<dbReference type="Pfam" id="PF00271">
    <property type="entry name" value="Helicase_C"/>
    <property type="match status" value="1"/>
</dbReference>
<dbReference type="SUPFAM" id="SSF52540">
    <property type="entry name" value="P-loop containing nucleoside triphosphate hydrolases"/>
    <property type="match status" value="1"/>
</dbReference>
<dbReference type="InterPro" id="IPR013701">
    <property type="entry name" value="Lhr-like_DEAD/DEAH_assoc"/>
</dbReference>
<keyword evidence="2" id="KW-0227">DNA damage</keyword>
<evidence type="ECO:0000259" key="11">
    <source>
        <dbReference type="PROSITE" id="PS51194"/>
    </source>
</evidence>
<feature type="domain" description="Helicase C-terminal" evidence="11">
    <location>
        <begin position="272"/>
        <end position="424"/>
    </location>
</feature>
<dbReference type="GO" id="GO:0004386">
    <property type="term" value="F:helicase activity"/>
    <property type="evidence" value="ECO:0007669"/>
    <property type="project" value="UniProtKB-KW"/>
</dbReference>
<dbReference type="GO" id="GO:0140097">
    <property type="term" value="F:catalytic activity, acting on DNA"/>
    <property type="evidence" value="ECO:0007669"/>
    <property type="project" value="UniProtKB-ARBA"/>
</dbReference>
<sequence>MLVIVQGKAYDDEEIKSRLNPILREWFEEKYGEFTPPQKYSIMEAFNGNNVLISSPTGSGKTLAAFMTALSRLLDRAVEGTLEDRVYVVYVSPLKALNNDIRKNLEEPLNEIYELAGRKKIGIQKIRVAVRTGDTDSSEKQRQLRKPPHILITTPESLAIALCSPKFSKVLKRVEFLIIDELHALAENKRGTHLSLSVERLQEIQEGKMVRIGLSATIHPLEGVARFLAGYENGRERDCVIADVTFEKKIDISVLSPVENLFNATAEEISEKLYQTLAEMIRGAKTTLIFTNTRSATERVVFHLKKIMGDEFPVAAHHSSLSRDVRLEVEEKLKSGELKVVVSSTSLELGIDIGYVDLVVLIGSPKSINRALQRIGRAGHRLHETSVGRIVVLDHDDLVECSVLAKEALERRLDRIHIPEKPLDVLCQHVVGMAIERKWGVDDALRVVKRAYPYRNLTKEEFVAVLKYLAGKYSELEEKNVYGKIWFDEETMEFGKRGRMVRPIYYLNTGTIPDEVAVSVVTKEGHHVGKVEEEFAERLVKGDIFVLAGRTFRFLRSRGMRIIVEEVKDEKPTVPSWFSEQLPLSYDLALRIQEFRRVMDENLESAHKILKSFPVDGNAAESIIRYFDEQKRFSIIPHSKRLVVEKLEEDRNYYFFHTLVGRRANSAIARTFAYRVGRAKKCNVQFTLNDNGFVLILPRSKRLKDSEIIDLFELKGFEEDLNEALMKTEILRRRFRHVAVRSLMILRNYLGREKSVWRQQVNADTLLRLLLKHFGKEFPVIKETFREIMEDAMDIINARDYLSRIGKEIDVVVTRIPYPSPFGLNLYVMGEEDVVLMEDRRKVLKELHEKILAYLSANS</sequence>
<evidence type="ECO:0000256" key="8">
    <source>
        <dbReference type="ARBA" id="ARBA00023235"/>
    </source>
</evidence>
<dbReference type="Pfam" id="PF19306">
    <property type="entry name" value="WHD_Lhr"/>
    <property type="match status" value="1"/>
</dbReference>
<evidence type="ECO:0000256" key="3">
    <source>
        <dbReference type="ARBA" id="ARBA00022801"/>
    </source>
</evidence>
<evidence type="ECO:0000259" key="10">
    <source>
        <dbReference type="PROSITE" id="PS51192"/>
    </source>
</evidence>
<dbReference type="Pfam" id="PF08494">
    <property type="entry name" value="DEAD_assoc"/>
    <property type="match status" value="1"/>
</dbReference>
<evidence type="ECO:0000256" key="7">
    <source>
        <dbReference type="ARBA" id="ARBA00023204"/>
    </source>
</evidence>
<evidence type="ECO:0000256" key="1">
    <source>
        <dbReference type="ARBA" id="ARBA00022741"/>
    </source>
</evidence>
<dbReference type="InterPro" id="IPR011545">
    <property type="entry name" value="DEAD/DEAH_box_helicase_dom"/>
</dbReference>
<keyword evidence="3" id="KW-0378">Hydrolase</keyword>
<organism evidence="12 13">
    <name type="scientific">Geoglobus acetivorans</name>
    <dbReference type="NCBI Taxonomy" id="565033"/>
    <lineage>
        <taxon>Archaea</taxon>
        <taxon>Methanobacteriati</taxon>
        <taxon>Methanobacteriota</taxon>
        <taxon>Archaeoglobi</taxon>
        <taxon>Archaeoglobales</taxon>
        <taxon>Archaeoglobaceae</taxon>
        <taxon>Geoglobus</taxon>
    </lineage>
</organism>
<dbReference type="GO" id="GO:0006281">
    <property type="term" value="P:DNA repair"/>
    <property type="evidence" value="ECO:0007669"/>
    <property type="project" value="UniProtKB-KW"/>
</dbReference>
<dbReference type="PANTHER" id="PTHR47962">
    <property type="entry name" value="ATP-DEPENDENT HELICASE LHR-RELATED-RELATED"/>
    <property type="match status" value="1"/>
</dbReference>
<dbReference type="PROSITE" id="PS51192">
    <property type="entry name" value="HELICASE_ATP_BIND_1"/>
    <property type="match status" value="1"/>
</dbReference>
<keyword evidence="7" id="KW-0234">DNA repair</keyword>
<dbReference type="HOGENOM" id="CLU_002025_0_0_2"/>
<name>A0A0A7GE98_GEOAI</name>
<dbReference type="AlphaFoldDB" id="A0A0A7GE98"/>
<dbReference type="InterPro" id="IPR052511">
    <property type="entry name" value="ATP-dep_Helicase"/>
</dbReference>
<dbReference type="GO" id="GO:0003677">
    <property type="term" value="F:DNA binding"/>
    <property type="evidence" value="ECO:0007669"/>
    <property type="project" value="UniProtKB-KW"/>
</dbReference>
<evidence type="ECO:0000313" key="13">
    <source>
        <dbReference type="Proteomes" id="UP000030624"/>
    </source>
</evidence>
<dbReference type="CDD" id="cd17922">
    <property type="entry name" value="DEXHc_LHR-like"/>
    <property type="match status" value="1"/>
</dbReference>
<keyword evidence="6" id="KW-0238">DNA-binding</keyword>
<dbReference type="GeneID" id="24797874"/>